<dbReference type="PIRSF" id="PIRSF000197">
    <property type="entry name" value="Bifunct_PutA"/>
    <property type="match status" value="1"/>
</dbReference>
<dbReference type="Gene3D" id="3.20.20.220">
    <property type="match status" value="1"/>
</dbReference>
<dbReference type="InterPro" id="IPR002872">
    <property type="entry name" value="Proline_DH_dom"/>
</dbReference>
<evidence type="ECO:0000256" key="1">
    <source>
        <dbReference type="ARBA" id="ARBA00004786"/>
    </source>
</evidence>
<evidence type="ECO:0000259" key="10">
    <source>
        <dbReference type="Pfam" id="PF18327"/>
    </source>
</evidence>
<dbReference type="Gene3D" id="3.40.605.10">
    <property type="entry name" value="Aldehyde Dehydrogenase, Chain A, domain 1"/>
    <property type="match status" value="1"/>
</dbReference>
<dbReference type="GO" id="GO:0003700">
    <property type="term" value="F:DNA-binding transcription factor activity"/>
    <property type="evidence" value="ECO:0007669"/>
    <property type="project" value="InterPro"/>
</dbReference>
<dbReference type="InterPro" id="IPR024090">
    <property type="entry name" value="PRODH_PutA_dom_I"/>
</dbReference>
<dbReference type="CDD" id="cd07125">
    <property type="entry name" value="ALDH_PutA-P5CDH"/>
    <property type="match status" value="1"/>
</dbReference>
<sequence length="1290" mass="138110">MVFPPESPDFPAWCDRLAVQYRRDEDELVVELIEAASCPREEQDRVDAMATRLVSAVRSHRVAKGGVDAFMHEYDLSTREGLTLMCLAEAMLRIPDPLTVDALVQDRLCGTDWDRHFGNSRSLFVNAATLGLMVTGRILQPSDLLGADGMRIVRSLVARLGQPVIRQALRQAMKMMGRQFVLGRTIEEARKRGAAQERRGYRYSFDMLGESARTESDARAYFVAYEKAIHAIGQASNGRGVLAGPGISVKLSALHPRYEAAKRADMLEILAGRTLTLARLARQYDIGFCIDAEEADRLELSLEIIQRVYSDPSLDGWTGFGLAVQAYQKRTRVTLEILADMVRAVGRRMNIRLVKGAYWDTEIKRAQETGLADYPVYTRKVTTDVSYLSCARALFGYGDLFFPQFATHNAQTMAAVLEMAAGRPFEFQRLHGMGEELYEEIVPADKLGIPCRIYAPVGSHAELLSYLVRRLLENGANTSFVNRLVDERIPVSAIIANPVDALRSVAVRRHPGIPLPRDLYGSGRVNASGMDLSDSRVLSDLAEAMKTHAAKTLAAGPLVGGEVRNGTPCPVYSPADRHHVVGTVSDAGDQDIRDALGKAKASFAAWSQRPVVERAAILRRAADLMEQNMALLMTLCIREAGKTLPDAVSEVREAVDFLRYYAAEALRLADDHALTGRGVFLCISPWNFPLAIFVGQVSAALVAGNTVVAKPAEQTPLVAFQAVRLLHEAGIPVDSLSLLPGRGETVGAALVSDPDIAGVAFTGSSDVARLIARSLAARGVGPVPLIAETGGMNAMIVDSSALPEQVVRDVLLSAFGSAGQRCSALRVLYVQDDIADTVLAMLRGAMSAVRVGHPGRIDTDVGPVIDEEARSVLERHARALEAAGRTATLCPLAAGTDHGVFFAPRLFEIESIRELSREVFGPILHVIRYKAADLDRVLADIRDTGYGLTMGVHTRIESRAQHVFQNSRVGNLYVNRSMTGAVVGVQPFGGEGLSGTGPKAGGPYYLPRFARSYPFPASAPAVGDPATVVTHATPASVPAPMSEVQAPASAIVRAMAVAMREGSASKPEFTSLDKRVAVLESMVSTLQHQGAQILALLERDCGAERVPTPLAAYAAILHQVTLQVRALLSGPARMPGPTGETNELHLAGRGPVVLFMDQDASLEQGLAMVAAAYGAGNPVTMVVHSSLAAALRCIVPQAAGLELVVATPSDSLAALADLHDVGAVGVSGGRGLLDQVARVVAARDGAVVPVVDDEAGPGLVLRFCCERTLTVDITAAGGNTLLMMLGDAAS</sequence>
<protein>
    <recommendedName>
        <fullName evidence="5">Bifunctional protein PutA</fullName>
    </recommendedName>
    <domain>
        <recommendedName>
            <fullName evidence="5">Proline dehydrogenase</fullName>
            <ecNumber evidence="5">1.5.5.2</ecNumber>
        </recommendedName>
        <alternativeName>
            <fullName evidence="5">Proline oxidase</fullName>
        </alternativeName>
    </domain>
    <domain>
        <recommendedName>
            <fullName evidence="5">Delta-1-pyrroline-5-carboxylate dehydrogenase</fullName>
            <shortName evidence="5">P5C dehydrogenase</shortName>
            <ecNumber evidence="5">1.2.1.88</ecNumber>
        </recommendedName>
        <alternativeName>
            <fullName evidence="5">L-glutamate gamma-semialdehyde dehydrogenase</fullName>
        </alternativeName>
    </domain>
</protein>
<dbReference type="PANTHER" id="PTHR42862:SF1">
    <property type="entry name" value="DELTA-1-PYRROLINE-5-CARBOXYLATE DEHYDROGENASE 2, ISOFORM A-RELATED"/>
    <property type="match status" value="1"/>
</dbReference>
<evidence type="ECO:0000256" key="6">
    <source>
        <dbReference type="PIRSR" id="PIRSR000197-1"/>
    </source>
</evidence>
<keyword evidence="5" id="KW-0678">Repressor</keyword>
<dbReference type="KEGG" id="hjo:AY555_01230"/>
<dbReference type="Proteomes" id="UP000076066">
    <property type="component" value="Chromosome"/>
</dbReference>
<dbReference type="SUPFAM" id="SSF51730">
    <property type="entry name" value="FAD-linked oxidoreductase"/>
    <property type="match status" value="1"/>
</dbReference>
<keyword evidence="5" id="KW-0285">Flavoprotein</keyword>
<dbReference type="InterPro" id="IPR024089">
    <property type="entry name" value="PRODH_PutA_dom_I/II"/>
</dbReference>
<evidence type="ECO:0000256" key="3">
    <source>
        <dbReference type="ARBA" id="ARBA00023027"/>
    </source>
</evidence>
<dbReference type="STRING" id="1549855.AY555_01230"/>
<dbReference type="Pfam" id="PF14850">
    <property type="entry name" value="Pro_dh-DNA_bdg"/>
    <property type="match status" value="1"/>
</dbReference>
<gene>
    <name evidence="11" type="primary">putA</name>
    <name evidence="11" type="ORF">AY555_01230</name>
</gene>
<dbReference type="Pfam" id="PF01619">
    <property type="entry name" value="Pro_dh"/>
    <property type="match status" value="1"/>
</dbReference>
<keyword evidence="5" id="KW-0804">Transcription</keyword>
<dbReference type="GO" id="GO:0003842">
    <property type="term" value="F:L-glutamate gamma-semialdehyde dehydrogenase activity"/>
    <property type="evidence" value="ECO:0007669"/>
    <property type="project" value="UniProtKB-UniRule"/>
</dbReference>
<dbReference type="InterPro" id="IPR025703">
    <property type="entry name" value="Bifunct_PutA"/>
</dbReference>
<keyword evidence="3 5" id="KW-0520">NAD</keyword>
<evidence type="ECO:0000313" key="11">
    <source>
        <dbReference type="EMBL" id="AMW35468.1"/>
    </source>
</evidence>
<comment type="cofactor">
    <cofactor evidence="5">
        <name>FAD</name>
        <dbReference type="ChEBI" id="CHEBI:57692"/>
    </cofactor>
</comment>
<name>A0A143DH14_9PROT</name>
<comment type="catalytic activity">
    <reaction evidence="4 5">
        <text>L-glutamate 5-semialdehyde + NAD(+) + H2O = L-glutamate + NADH + 2 H(+)</text>
        <dbReference type="Rhea" id="RHEA:30235"/>
        <dbReference type="ChEBI" id="CHEBI:15377"/>
        <dbReference type="ChEBI" id="CHEBI:15378"/>
        <dbReference type="ChEBI" id="CHEBI:29985"/>
        <dbReference type="ChEBI" id="CHEBI:57540"/>
        <dbReference type="ChEBI" id="CHEBI:57945"/>
        <dbReference type="ChEBI" id="CHEBI:58066"/>
        <dbReference type="EC" id="1.2.1.88"/>
    </reaction>
</comment>
<comment type="similarity">
    <text evidence="5">In the C-terminal section; belongs to the aldehyde dehydrogenase family.</text>
</comment>
<keyword evidence="5" id="KW-0274">FAD</keyword>
<keyword evidence="12" id="KW-1185">Reference proteome</keyword>
<dbReference type="InterPro" id="IPR024082">
    <property type="entry name" value="PRODH_PutA_dom_II"/>
</dbReference>
<feature type="domain" description="Proline dehydrogenase" evidence="8">
    <location>
        <begin position="190"/>
        <end position="483"/>
    </location>
</feature>
<evidence type="ECO:0000256" key="4">
    <source>
        <dbReference type="ARBA" id="ARBA00048142"/>
    </source>
</evidence>
<dbReference type="GO" id="GO:0003677">
    <property type="term" value="F:DNA binding"/>
    <property type="evidence" value="ECO:0007669"/>
    <property type="project" value="UniProtKB-KW"/>
</dbReference>
<evidence type="ECO:0000259" key="7">
    <source>
        <dbReference type="Pfam" id="PF00171"/>
    </source>
</evidence>
<comment type="similarity">
    <text evidence="5">In the N-terminal section; belongs to the proline dehydrogenase family.</text>
</comment>
<dbReference type="Pfam" id="PF18327">
    <property type="entry name" value="PRODH"/>
    <property type="match status" value="1"/>
</dbReference>
<dbReference type="SUPFAM" id="SSF53720">
    <property type="entry name" value="ALDH-like"/>
    <property type="match status" value="2"/>
</dbReference>
<dbReference type="InterPro" id="IPR005933">
    <property type="entry name" value="PutA_C"/>
</dbReference>
<evidence type="ECO:0000313" key="12">
    <source>
        <dbReference type="Proteomes" id="UP000076066"/>
    </source>
</evidence>
<evidence type="ECO:0000256" key="5">
    <source>
        <dbReference type="PIRNR" id="PIRNR000197"/>
    </source>
</evidence>
<dbReference type="GO" id="GO:0010133">
    <property type="term" value="P:L-proline catabolic process to L-glutamate"/>
    <property type="evidence" value="ECO:0007669"/>
    <property type="project" value="UniProtKB-UniRule"/>
</dbReference>
<comment type="pathway">
    <text evidence="1 5">Amino-acid degradation; L-proline degradation into L-glutamate; L-glutamate from L-proline: step 2/2.</text>
</comment>
<dbReference type="UniPathway" id="UPA00261">
    <property type="reaction ID" value="UER00373"/>
</dbReference>
<dbReference type="InterPro" id="IPR016163">
    <property type="entry name" value="Ald_DH_C"/>
</dbReference>
<organism evidence="11 12">
    <name type="scientific">Haematospirillum jordaniae</name>
    <dbReference type="NCBI Taxonomy" id="1549855"/>
    <lineage>
        <taxon>Bacteria</taxon>
        <taxon>Pseudomonadati</taxon>
        <taxon>Pseudomonadota</taxon>
        <taxon>Alphaproteobacteria</taxon>
        <taxon>Rhodospirillales</taxon>
        <taxon>Novispirillaceae</taxon>
        <taxon>Haematospirillum</taxon>
    </lineage>
</organism>
<dbReference type="InterPro" id="IPR016162">
    <property type="entry name" value="Ald_DH_N"/>
</dbReference>
<comment type="function">
    <text evidence="5">Oxidizes proline to glutamate for use as a carbon and nitrogen source.</text>
</comment>
<dbReference type="GO" id="GO:0009898">
    <property type="term" value="C:cytoplasmic side of plasma membrane"/>
    <property type="evidence" value="ECO:0007669"/>
    <property type="project" value="TreeGrafter"/>
</dbReference>
<proteinExistence type="inferred from homology"/>
<dbReference type="InterPro" id="IPR016161">
    <property type="entry name" value="Ald_DH/histidinol_DH"/>
</dbReference>
<evidence type="ECO:0000259" key="9">
    <source>
        <dbReference type="Pfam" id="PF14850"/>
    </source>
</evidence>
<dbReference type="PROSITE" id="PS00070">
    <property type="entry name" value="ALDEHYDE_DEHYDR_CYS"/>
    <property type="match status" value="1"/>
</dbReference>
<dbReference type="EMBL" id="CP014525">
    <property type="protein sequence ID" value="AMW35468.1"/>
    <property type="molecule type" value="Genomic_DNA"/>
</dbReference>
<comment type="catalytic activity">
    <reaction evidence="5">
        <text>L-proline + a quinone = (S)-1-pyrroline-5-carboxylate + a quinol + H(+)</text>
        <dbReference type="Rhea" id="RHEA:23784"/>
        <dbReference type="ChEBI" id="CHEBI:15378"/>
        <dbReference type="ChEBI" id="CHEBI:17388"/>
        <dbReference type="ChEBI" id="CHEBI:24646"/>
        <dbReference type="ChEBI" id="CHEBI:60039"/>
        <dbReference type="ChEBI" id="CHEBI:132124"/>
        <dbReference type="EC" id="1.5.5.2"/>
    </reaction>
</comment>
<dbReference type="Pfam" id="PF00171">
    <property type="entry name" value="Aldedh"/>
    <property type="match status" value="1"/>
</dbReference>
<keyword evidence="2 5" id="KW-0560">Oxidoreductase</keyword>
<dbReference type="InterPro" id="IPR016160">
    <property type="entry name" value="Ald_DH_CS_CYS"/>
</dbReference>
<dbReference type="InterPro" id="IPR015590">
    <property type="entry name" value="Aldehyde_DH_dom"/>
</dbReference>
<dbReference type="FunFam" id="3.40.309.10:FF:000005">
    <property type="entry name" value="1-pyrroline-5-carboxylate dehydrogenase 1"/>
    <property type="match status" value="1"/>
</dbReference>
<keyword evidence="5" id="KW-0805">Transcription regulation</keyword>
<feature type="domain" description="Aldehyde dehydrogenase" evidence="7">
    <location>
        <begin position="569"/>
        <end position="1009"/>
    </location>
</feature>
<dbReference type="GO" id="GO:0004657">
    <property type="term" value="F:proline dehydrogenase activity"/>
    <property type="evidence" value="ECO:0007669"/>
    <property type="project" value="UniProtKB-UniRule"/>
</dbReference>
<dbReference type="EC" id="1.2.1.88" evidence="5"/>
<dbReference type="Gene3D" id="1.20.5.550">
    <property type="entry name" value="Single Helix bin"/>
    <property type="match status" value="1"/>
</dbReference>
<feature type="domain" description="Proline dehydrogenase PutA" evidence="9">
    <location>
        <begin position="67"/>
        <end position="180"/>
    </location>
</feature>
<dbReference type="EC" id="1.5.5.2" evidence="5"/>
<dbReference type="Gene3D" id="1.20.5.460">
    <property type="entry name" value="Single helix bin"/>
    <property type="match status" value="1"/>
</dbReference>
<keyword evidence="5" id="KW-0642">Proline metabolism</keyword>
<reference evidence="11 12" key="1">
    <citation type="submission" date="2016-02" db="EMBL/GenBank/DDBJ databases">
        <title>Complete Genome of H5569, the type strain of the newly described species Haematospirillium jordaniae.</title>
        <authorList>
            <person name="Nicholson A.C."/>
            <person name="Humrighouse B.W."/>
            <person name="Loparov V."/>
            <person name="McQuiston J.R."/>
        </authorList>
    </citation>
    <scope>NUCLEOTIDE SEQUENCE [LARGE SCALE GENOMIC DNA]</scope>
    <source>
        <strain evidence="11 12">H5569</strain>
    </source>
</reference>
<dbReference type="InterPro" id="IPR050485">
    <property type="entry name" value="Proline_metab_enzyme"/>
</dbReference>
<comment type="pathway">
    <text evidence="5">Amino-acid degradation; L-proline degradation into L-glutamate; L-glutamate from L-proline: step 1/2.</text>
</comment>
<dbReference type="InterPro" id="IPR029041">
    <property type="entry name" value="FAD-linked_oxidoreductase-like"/>
</dbReference>
<feature type="active site" evidence="6">
    <location>
        <position position="822"/>
    </location>
</feature>
<dbReference type="NCBIfam" id="TIGR01238">
    <property type="entry name" value="D1pyr5carbox3"/>
    <property type="match status" value="1"/>
</dbReference>
<dbReference type="InterPro" id="IPR041349">
    <property type="entry name" value="PRODH"/>
</dbReference>
<dbReference type="SUPFAM" id="SSF81935">
    <property type="entry name" value="N-terminal domain of bifunctional PutA protein"/>
    <property type="match status" value="1"/>
</dbReference>
<evidence type="ECO:0000256" key="2">
    <source>
        <dbReference type="ARBA" id="ARBA00023002"/>
    </source>
</evidence>
<dbReference type="NCBIfam" id="NF008869">
    <property type="entry name" value="PRK11904.1"/>
    <property type="match status" value="1"/>
</dbReference>
<accession>A0A143DH14</accession>
<feature type="active site" evidence="6">
    <location>
        <position position="788"/>
    </location>
</feature>
<keyword evidence="5" id="KW-0238">DNA-binding</keyword>
<dbReference type="Gene3D" id="3.40.309.10">
    <property type="entry name" value="Aldehyde Dehydrogenase, Chain A, domain 2"/>
    <property type="match status" value="1"/>
</dbReference>
<feature type="domain" description="Proline utilization A proline dehydrogenase N-terminal" evidence="10">
    <location>
        <begin position="20"/>
        <end position="58"/>
    </location>
</feature>
<dbReference type="PANTHER" id="PTHR42862">
    <property type="entry name" value="DELTA-1-PYRROLINE-5-CARBOXYLATE DEHYDROGENASE 1, ISOFORM A-RELATED"/>
    <property type="match status" value="1"/>
</dbReference>
<evidence type="ECO:0000259" key="8">
    <source>
        <dbReference type="Pfam" id="PF01619"/>
    </source>
</evidence>